<dbReference type="CDD" id="cd06131">
    <property type="entry name" value="DNA_pol_III_epsilon_Ecoli_like"/>
    <property type="match status" value="1"/>
</dbReference>
<keyword evidence="6" id="KW-0235">DNA replication</keyword>
<evidence type="ECO:0000259" key="14">
    <source>
        <dbReference type="SMART" id="SM00479"/>
    </source>
</evidence>
<dbReference type="GO" id="GO:0008408">
    <property type="term" value="F:3'-5' exonuclease activity"/>
    <property type="evidence" value="ECO:0007669"/>
    <property type="project" value="TreeGrafter"/>
</dbReference>
<keyword evidence="13" id="KW-0464">Manganese</keyword>
<name>A0A3B0VGP8_9ZZZZ</name>
<protein>
    <recommendedName>
        <fullName evidence="3">DNA polymerase III subunit epsilon</fullName>
    </recommendedName>
</protein>
<evidence type="ECO:0000256" key="6">
    <source>
        <dbReference type="ARBA" id="ARBA00022705"/>
    </source>
</evidence>
<dbReference type="PANTHER" id="PTHR30231">
    <property type="entry name" value="DNA POLYMERASE III SUBUNIT EPSILON"/>
    <property type="match status" value="1"/>
</dbReference>
<evidence type="ECO:0000256" key="13">
    <source>
        <dbReference type="ARBA" id="ARBA00023211"/>
    </source>
</evidence>
<dbReference type="NCBIfam" id="TIGR01406">
    <property type="entry name" value="dnaQ_proteo"/>
    <property type="match status" value="1"/>
</dbReference>
<evidence type="ECO:0000256" key="7">
    <source>
        <dbReference type="ARBA" id="ARBA00022722"/>
    </source>
</evidence>
<dbReference type="GO" id="GO:0003677">
    <property type="term" value="F:DNA binding"/>
    <property type="evidence" value="ECO:0007669"/>
    <property type="project" value="InterPro"/>
</dbReference>
<keyword evidence="8" id="KW-0479">Metal-binding</keyword>
<dbReference type="InterPro" id="IPR012337">
    <property type="entry name" value="RNaseH-like_sf"/>
</dbReference>
<dbReference type="InterPro" id="IPR036397">
    <property type="entry name" value="RNaseH_sf"/>
</dbReference>
<accession>A0A3B0VGP8</accession>
<keyword evidence="12" id="KW-0239">DNA-directed DNA polymerase</keyword>
<evidence type="ECO:0000256" key="5">
    <source>
        <dbReference type="ARBA" id="ARBA00022695"/>
    </source>
</evidence>
<evidence type="ECO:0000256" key="3">
    <source>
        <dbReference type="ARBA" id="ARBA00020352"/>
    </source>
</evidence>
<evidence type="ECO:0000256" key="8">
    <source>
        <dbReference type="ARBA" id="ARBA00022723"/>
    </source>
</evidence>
<evidence type="ECO:0000313" key="15">
    <source>
        <dbReference type="EMBL" id="VAW35979.1"/>
    </source>
</evidence>
<gene>
    <name evidence="15" type="ORF">MNBD_GAMMA01-818</name>
</gene>
<organism evidence="15">
    <name type="scientific">hydrothermal vent metagenome</name>
    <dbReference type="NCBI Taxonomy" id="652676"/>
    <lineage>
        <taxon>unclassified sequences</taxon>
        <taxon>metagenomes</taxon>
        <taxon>ecological metagenomes</taxon>
    </lineage>
</organism>
<evidence type="ECO:0000256" key="2">
    <source>
        <dbReference type="ARBA" id="ARBA00001946"/>
    </source>
</evidence>
<dbReference type="InterPro" id="IPR006054">
    <property type="entry name" value="DnaQ"/>
</dbReference>
<keyword evidence="7" id="KW-0540">Nuclease</keyword>
<feature type="non-terminal residue" evidence="15">
    <location>
        <position position="1"/>
    </location>
</feature>
<dbReference type="SUPFAM" id="SSF53098">
    <property type="entry name" value="Ribonuclease H-like"/>
    <property type="match status" value="1"/>
</dbReference>
<comment type="cofactor">
    <cofactor evidence="1">
        <name>Mn(2+)</name>
        <dbReference type="ChEBI" id="CHEBI:29035"/>
    </cofactor>
</comment>
<dbReference type="Pfam" id="PF00929">
    <property type="entry name" value="RNase_T"/>
    <property type="match status" value="1"/>
</dbReference>
<evidence type="ECO:0000256" key="11">
    <source>
        <dbReference type="ARBA" id="ARBA00022842"/>
    </source>
</evidence>
<keyword evidence="10" id="KW-0269">Exonuclease</keyword>
<dbReference type="Gene3D" id="3.30.420.10">
    <property type="entry name" value="Ribonuclease H-like superfamily/Ribonuclease H"/>
    <property type="match status" value="1"/>
</dbReference>
<feature type="domain" description="Exonuclease" evidence="14">
    <location>
        <begin position="3"/>
        <end position="163"/>
    </location>
</feature>
<dbReference type="PANTHER" id="PTHR30231:SF41">
    <property type="entry name" value="DNA POLYMERASE III SUBUNIT EPSILON"/>
    <property type="match status" value="1"/>
</dbReference>
<evidence type="ECO:0000256" key="1">
    <source>
        <dbReference type="ARBA" id="ARBA00001936"/>
    </source>
</evidence>
<dbReference type="EMBL" id="UOEW01000123">
    <property type="protein sequence ID" value="VAW35979.1"/>
    <property type="molecule type" value="Genomic_DNA"/>
</dbReference>
<reference evidence="15" key="1">
    <citation type="submission" date="2018-06" db="EMBL/GenBank/DDBJ databases">
        <authorList>
            <person name="Zhirakovskaya E."/>
        </authorList>
    </citation>
    <scope>NUCLEOTIDE SEQUENCE</scope>
</reference>
<keyword evidence="4 15" id="KW-0808">Transferase</keyword>
<evidence type="ECO:0000256" key="10">
    <source>
        <dbReference type="ARBA" id="ARBA00022839"/>
    </source>
</evidence>
<dbReference type="SMART" id="SM00479">
    <property type="entry name" value="EXOIII"/>
    <property type="match status" value="1"/>
</dbReference>
<dbReference type="GO" id="GO:0003887">
    <property type="term" value="F:DNA-directed DNA polymerase activity"/>
    <property type="evidence" value="ECO:0007669"/>
    <property type="project" value="UniProtKB-KW"/>
</dbReference>
<dbReference type="InterPro" id="IPR013520">
    <property type="entry name" value="Ribonucl_H"/>
</dbReference>
<keyword evidence="11" id="KW-0460">Magnesium</keyword>
<evidence type="ECO:0000256" key="12">
    <source>
        <dbReference type="ARBA" id="ARBA00022932"/>
    </source>
</evidence>
<proteinExistence type="predicted"/>
<comment type="cofactor">
    <cofactor evidence="2">
        <name>Mg(2+)</name>
        <dbReference type="ChEBI" id="CHEBI:18420"/>
    </cofactor>
</comment>
<dbReference type="AlphaFoldDB" id="A0A3B0VGP8"/>
<keyword evidence="5 15" id="KW-0548">Nucleotidyltransferase</keyword>
<dbReference type="GO" id="GO:0045004">
    <property type="term" value="P:DNA replication proofreading"/>
    <property type="evidence" value="ECO:0007669"/>
    <property type="project" value="TreeGrafter"/>
</dbReference>
<keyword evidence="9" id="KW-0378">Hydrolase</keyword>
<dbReference type="FunFam" id="3.30.420.10:FF:000012">
    <property type="entry name" value="DNA polymerase III subunit epsilon"/>
    <property type="match status" value="1"/>
</dbReference>
<dbReference type="GO" id="GO:0005829">
    <property type="term" value="C:cytosol"/>
    <property type="evidence" value="ECO:0007669"/>
    <property type="project" value="TreeGrafter"/>
</dbReference>
<dbReference type="NCBIfam" id="TIGR00573">
    <property type="entry name" value="dnaq"/>
    <property type="match status" value="1"/>
</dbReference>
<dbReference type="GO" id="GO:0046872">
    <property type="term" value="F:metal ion binding"/>
    <property type="evidence" value="ECO:0007669"/>
    <property type="project" value="UniProtKB-KW"/>
</dbReference>
<dbReference type="NCBIfam" id="NF004316">
    <property type="entry name" value="PRK05711.1"/>
    <property type="match status" value="1"/>
</dbReference>
<sequence>GIEYQQGHRILEIGAVEVINREITHSQYQQYINPQRESDAGALEVHGITHEFLSDKPIFSTIVDDFIEYINGAELIIHNAPFDLGFINHEFMLCGKDIKLEDICTITDSLDYARNKHPGARNSLDALCKRYGVINAHRTLHGALLDSQILAEVYLLMTGGQSKLDLDAGTNSDTIGGLALDLNNLPPLKVIKASTEELQSHQQWLDKLSDNGKREFLYQVTKDLN</sequence>
<evidence type="ECO:0000256" key="9">
    <source>
        <dbReference type="ARBA" id="ARBA00022801"/>
    </source>
</evidence>
<dbReference type="InterPro" id="IPR006309">
    <property type="entry name" value="DnaQ_proteo"/>
</dbReference>
<evidence type="ECO:0000256" key="4">
    <source>
        <dbReference type="ARBA" id="ARBA00022679"/>
    </source>
</evidence>